<evidence type="ECO:0000313" key="3">
    <source>
        <dbReference type="Proteomes" id="UP000468531"/>
    </source>
</evidence>
<evidence type="ECO:0000256" key="1">
    <source>
        <dbReference type="SAM" id="MobiDB-lite"/>
    </source>
</evidence>
<dbReference type="AlphaFoldDB" id="A0A6P1BK40"/>
<evidence type="ECO:0000313" key="2">
    <source>
        <dbReference type="EMBL" id="NEU98775.1"/>
    </source>
</evidence>
<feature type="compositionally biased region" description="Polar residues" evidence="1">
    <location>
        <begin position="64"/>
        <end position="74"/>
    </location>
</feature>
<sequence length="86" mass="9786">MLLFTGHLSGMVNGWFPDATFYGFEMVVLCMRHHQRPSIENLRRINSGEFSAIFRRIYFNADTSDLSTGATPEANSGIDRARSKDR</sequence>
<proteinExistence type="predicted"/>
<name>A0A6P1BK40_9BRAD</name>
<comment type="caution">
    <text evidence="2">The sequence shown here is derived from an EMBL/GenBank/DDBJ whole genome shotgun (WGS) entry which is preliminary data.</text>
</comment>
<reference evidence="2 3" key="1">
    <citation type="journal article" date="2020" name="Arch. Microbiol.">
        <title>Bradyrhizobium uaiense sp. nov., a new highly efficient cowpea symbiont.</title>
        <authorList>
            <person name="Cabral Michel D."/>
            <person name="Azarias Guimaraes A."/>
            <person name="Martins da Costa E."/>
            <person name="Soares de Carvalho T."/>
            <person name="Balsanelli E."/>
            <person name="Willems A."/>
            <person name="Maltempi de Souza E."/>
            <person name="de Souza Moreira F.M."/>
        </authorList>
    </citation>
    <scope>NUCLEOTIDE SEQUENCE [LARGE SCALE GENOMIC DNA]</scope>
    <source>
        <strain evidence="2 3">UFLA 03-164</strain>
    </source>
</reference>
<dbReference type="EMBL" id="VKHP01000104">
    <property type="protein sequence ID" value="NEU98775.1"/>
    <property type="molecule type" value="Genomic_DNA"/>
</dbReference>
<protein>
    <submittedName>
        <fullName evidence="2">Uncharacterized protein</fullName>
    </submittedName>
</protein>
<dbReference type="RefSeq" id="WP_163157404.1">
    <property type="nucleotide sequence ID" value="NZ_VKHP01000104.1"/>
</dbReference>
<organism evidence="2 3">
    <name type="scientific">Bradyrhizobium uaiense</name>
    <dbReference type="NCBI Taxonomy" id="2594946"/>
    <lineage>
        <taxon>Bacteria</taxon>
        <taxon>Pseudomonadati</taxon>
        <taxon>Pseudomonadota</taxon>
        <taxon>Alphaproteobacteria</taxon>
        <taxon>Hyphomicrobiales</taxon>
        <taxon>Nitrobacteraceae</taxon>
        <taxon>Bradyrhizobium</taxon>
    </lineage>
</organism>
<gene>
    <name evidence="2" type="ORF">FNJ47_23830</name>
</gene>
<keyword evidence="3" id="KW-1185">Reference proteome</keyword>
<accession>A0A6P1BK40</accession>
<dbReference type="Proteomes" id="UP000468531">
    <property type="component" value="Unassembled WGS sequence"/>
</dbReference>
<feature type="region of interest" description="Disordered" evidence="1">
    <location>
        <begin position="64"/>
        <end position="86"/>
    </location>
</feature>